<dbReference type="GO" id="GO:0008146">
    <property type="term" value="F:sulfotransferase activity"/>
    <property type="evidence" value="ECO:0007669"/>
    <property type="project" value="InterPro"/>
</dbReference>
<dbReference type="InterPro" id="IPR018011">
    <property type="entry name" value="Carb_sulfotrans_8-10"/>
</dbReference>
<keyword evidence="11" id="KW-1185">Reference proteome</keyword>
<keyword evidence="7" id="KW-0472">Membrane</keyword>
<proteinExistence type="inferred from homology"/>
<evidence type="ECO:0000256" key="7">
    <source>
        <dbReference type="ARBA" id="ARBA00023136"/>
    </source>
</evidence>
<dbReference type="EC" id="2.8.2.-" evidence="9"/>
<protein>
    <recommendedName>
        <fullName evidence="9">Carbohydrate sulfotransferase</fullName>
        <ecNumber evidence="9">2.8.2.-</ecNumber>
    </recommendedName>
</protein>
<dbReference type="GO" id="GO:0000139">
    <property type="term" value="C:Golgi membrane"/>
    <property type="evidence" value="ECO:0007669"/>
    <property type="project" value="UniProtKB-SubCell"/>
</dbReference>
<dbReference type="PANTHER" id="PTHR12137:SF54">
    <property type="entry name" value="CARBOHYDRATE SULFOTRANSFERASE"/>
    <property type="match status" value="1"/>
</dbReference>
<dbReference type="AlphaFoldDB" id="A0A8S4Q9E6"/>
<comment type="caution">
    <text evidence="10">The sequence shown here is derived from an EMBL/GenBank/DDBJ whole genome shotgun (WGS) entry which is preliminary data.</text>
</comment>
<comment type="subcellular location">
    <subcellularLocation>
        <location evidence="1 9">Golgi apparatus membrane</location>
        <topology evidence="1 9">Single-pass type II membrane protein</topology>
    </subcellularLocation>
</comment>
<keyword evidence="8 9" id="KW-0325">Glycoprotein</keyword>
<accession>A0A8S4Q9E6</accession>
<dbReference type="InterPro" id="IPR027417">
    <property type="entry name" value="P-loop_NTPase"/>
</dbReference>
<dbReference type="PANTHER" id="PTHR12137">
    <property type="entry name" value="CARBOHYDRATE SULFOTRANSFERASE"/>
    <property type="match status" value="1"/>
</dbReference>
<gene>
    <name evidence="10" type="ORF">OFUS_LOCUS26073</name>
</gene>
<reference evidence="10" key="1">
    <citation type="submission" date="2022-03" db="EMBL/GenBank/DDBJ databases">
        <authorList>
            <person name="Martin C."/>
        </authorList>
    </citation>
    <scope>NUCLEOTIDE SEQUENCE</scope>
</reference>
<evidence type="ECO:0000313" key="10">
    <source>
        <dbReference type="EMBL" id="CAH1802392.1"/>
    </source>
</evidence>
<evidence type="ECO:0000256" key="9">
    <source>
        <dbReference type="RuleBase" id="RU364020"/>
    </source>
</evidence>
<keyword evidence="9" id="KW-0119">Carbohydrate metabolism</keyword>
<keyword evidence="3 9" id="KW-0808">Transferase</keyword>
<evidence type="ECO:0000313" key="11">
    <source>
        <dbReference type="Proteomes" id="UP000749559"/>
    </source>
</evidence>
<evidence type="ECO:0000256" key="6">
    <source>
        <dbReference type="ARBA" id="ARBA00023034"/>
    </source>
</evidence>
<name>A0A8S4Q9E6_OWEFU</name>
<dbReference type="Pfam" id="PF03567">
    <property type="entry name" value="Sulfotransfer_2"/>
    <property type="match status" value="1"/>
</dbReference>
<dbReference type="GO" id="GO:0016051">
    <property type="term" value="P:carbohydrate biosynthetic process"/>
    <property type="evidence" value="ECO:0007669"/>
    <property type="project" value="InterPro"/>
</dbReference>
<sequence length="214" mass="24894">WTEVESSKCQPALECHLLKDKGMETGTKNSVDVNVLDAIMKQRQLDVLEACGSLSHQDRESIASSKNIVVNRQLGILFCLVPKVASTTWTTILLALAKDVPISSIDSEMQWQQWRKYFKPLNKLPRYEQTKILKNFYKFMFVRDPISRLRSAWKSKMTGNQPYFEEYYGKFIRNMYRGNTSEEKQNNSNGVTFHEFAQYVVDIPEISVADPHWR</sequence>
<dbReference type="Proteomes" id="UP000749559">
    <property type="component" value="Unassembled WGS sequence"/>
</dbReference>
<dbReference type="Gene3D" id="3.40.50.300">
    <property type="entry name" value="P-loop containing nucleotide triphosphate hydrolases"/>
    <property type="match status" value="1"/>
</dbReference>
<evidence type="ECO:0000256" key="5">
    <source>
        <dbReference type="ARBA" id="ARBA00022989"/>
    </source>
</evidence>
<organism evidence="10 11">
    <name type="scientific">Owenia fusiformis</name>
    <name type="common">Polychaete worm</name>
    <dbReference type="NCBI Taxonomy" id="6347"/>
    <lineage>
        <taxon>Eukaryota</taxon>
        <taxon>Metazoa</taxon>
        <taxon>Spiralia</taxon>
        <taxon>Lophotrochozoa</taxon>
        <taxon>Annelida</taxon>
        <taxon>Polychaeta</taxon>
        <taxon>Sedentaria</taxon>
        <taxon>Canalipalpata</taxon>
        <taxon>Sabellida</taxon>
        <taxon>Oweniida</taxon>
        <taxon>Oweniidae</taxon>
        <taxon>Owenia</taxon>
    </lineage>
</organism>
<evidence type="ECO:0000256" key="1">
    <source>
        <dbReference type="ARBA" id="ARBA00004323"/>
    </source>
</evidence>
<evidence type="ECO:0000256" key="2">
    <source>
        <dbReference type="ARBA" id="ARBA00006339"/>
    </source>
</evidence>
<keyword evidence="6 9" id="KW-0333">Golgi apparatus</keyword>
<evidence type="ECO:0000256" key="8">
    <source>
        <dbReference type="ARBA" id="ARBA00023180"/>
    </source>
</evidence>
<feature type="non-terminal residue" evidence="10">
    <location>
        <position position="214"/>
    </location>
</feature>
<feature type="non-terminal residue" evidence="10">
    <location>
        <position position="1"/>
    </location>
</feature>
<keyword evidence="5" id="KW-1133">Transmembrane helix</keyword>
<keyword evidence="4" id="KW-0812">Transmembrane</keyword>
<keyword evidence="9" id="KW-0735">Signal-anchor</keyword>
<comment type="similarity">
    <text evidence="2 9">Belongs to the sulfotransferase 2 family.</text>
</comment>
<evidence type="ECO:0000256" key="4">
    <source>
        <dbReference type="ARBA" id="ARBA00022692"/>
    </source>
</evidence>
<dbReference type="InterPro" id="IPR005331">
    <property type="entry name" value="Sulfotransferase"/>
</dbReference>
<dbReference type="EMBL" id="CAIIXF020000012">
    <property type="protein sequence ID" value="CAH1802392.1"/>
    <property type="molecule type" value="Genomic_DNA"/>
</dbReference>
<evidence type="ECO:0000256" key="3">
    <source>
        <dbReference type="ARBA" id="ARBA00022679"/>
    </source>
</evidence>
<dbReference type="OrthoDB" id="2019940at2759"/>